<dbReference type="GO" id="GO:0012505">
    <property type="term" value="C:endomembrane system"/>
    <property type="evidence" value="ECO:0007669"/>
    <property type="project" value="UniProtKB-SubCell"/>
</dbReference>
<dbReference type="InterPro" id="IPR011541">
    <property type="entry name" value="Ni/Co_transpt_high_affinity"/>
</dbReference>
<keyword evidence="6 8" id="KW-1133">Transmembrane helix</keyword>
<dbReference type="AlphaFoldDB" id="A0A2I7N8F9"/>
<dbReference type="PANTHER" id="PTHR31611:SF0">
    <property type="entry name" value="HIGH-AFFINITY NICKEL TRANSPORT PROTEIN NIC1"/>
    <property type="match status" value="1"/>
</dbReference>
<feature type="transmembrane region" description="Helical" evidence="8">
    <location>
        <begin position="244"/>
        <end position="266"/>
    </location>
</feature>
<dbReference type="RefSeq" id="WP_102952018.1">
    <property type="nucleotide sequence ID" value="NZ_CP024847.1"/>
</dbReference>
<evidence type="ECO:0000313" key="10">
    <source>
        <dbReference type="Proteomes" id="UP000236655"/>
    </source>
</evidence>
<dbReference type="GO" id="GO:0005886">
    <property type="term" value="C:plasma membrane"/>
    <property type="evidence" value="ECO:0007669"/>
    <property type="project" value="UniProtKB-SubCell"/>
</dbReference>
<feature type="transmembrane region" description="Helical" evidence="8">
    <location>
        <begin position="286"/>
        <end position="304"/>
    </location>
</feature>
<evidence type="ECO:0000256" key="8">
    <source>
        <dbReference type="RuleBase" id="RU362101"/>
    </source>
</evidence>
<dbReference type="Proteomes" id="UP000236655">
    <property type="component" value="Chromosome"/>
</dbReference>
<comment type="similarity">
    <text evidence="2 8">Belongs to the NiCoT transporter (TC 2.A.52) family.</text>
</comment>
<evidence type="ECO:0000256" key="6">
    <source>
        <dbReference type="ARBA" id="ARBA00022989"/>
    </source>
</evidence>
<organism evidence="9 10">
    <name type="scientific">Aquella oligotrophica</name>
    <dbReference type="NCBI Taxonomy" id="2067065"/>
    <lineage>
        <taxon>Bacteria</taxon>
        <taxon>Pseudomonadati</taxon>
        <taxon>Pseudomonadota</taxon>
        <taxon>Betaproteobacteria</taxon>
        <taxon>Neisseriales</taxon>
        <taxon>Neisseriaceae</taxon>
        <taxon>Aquella</taxon>
    </lineage>
</organism>
<proteinExistence type="inferred from homology"/>
<dbReference type="EMBL" id="CP024847">
    <property type="protein sequence ID" value="AUR52730.1"/>
    <property type="molecule type" value="Genomic_DNA"/>
</dbReference>
<accession>A0A2I7N8F9</accession>
<evidence type="ECO:0000313" key="9">
    <source>
        <dbReference type="EMBL" id="AUR52730.1"/>
    </source>
</evidence>
<feature type="transmembrane region" description="Helical" evidence="8">
    <location>
        <begin position="108"/>
        <end position="129"/>
    </location>
</feature>
<dbReference type="InterPro" id="IPR004688">
    <property type="entry name" value="Ni/Co_transpt"/>
</dbReference>
<feature type="transmembrane region" description="Helical" evidence="8">
    <location>
        <begin position="164"/>
        <end position="191"/>
    </location>
</feature>
<protein>
    <recommendedName>
        <fullName evidence="8">Nickel/cobalt efflux system</fullName>
    </recommendedName>
</protein>
<evidence type="ECO:0000256" key="3">
    <source>
        <dbReference type="ARBA" id="ARBA00022448"/>
    </source>
</evidence>
<feature type="transmembrane region" description="Helical" evidence="8">
    <location>
        <begin position="74"/>
        <end position="96"/>
    </location>
</feature>
<dbReference type="KEGG" id="nba:CUN60_10620"/>
<dbReference type="OrthoDB" id="9776706at2"/>
<gene>
    <name evidence="9" type="ORF">CUN60_10620</name>
</gene>
<sequence length="314" mass="34336">MSAKKLLLLLGVITLAVWLLNLTVTLGNVKLLSLVFIAFTLGLRHGFDADHIVAIDNITRKFNSENRKSYTTGLFFALGHSTIVFVLTLLIVLGVIQFKGSLGNIGDYGGIIGTVISATFLFLTGFMNLRSLFHASSHSHNHPPAGGIMSFLTRKILNLVDRPLKMYLVGFLFGLGFDTATEIALLGIAASSALSGISIWSIMLLPISFASGMILTDSFDSIFISKLYGSFNTNQQKLLIYNRIMLFSTAILAFIVGFFELASFMATSSFGISKILAKGSDFLDAYSEQIGIAIVVWCLIIWCISKYRSQISRI</sequence>
<dbReference type="Pfam" id="PF03824">
    <property type="entry name" value="NicO"/>
    <property type="match status" value="1"/>
</dbReference>
<evidence type="ECO:0000256" key="4">
    <source>
        <dbReference type="ARBA" id="ARBA00022596"/>
    </source>
</evidence>
<keyword evidence="4" id="KW-0533">Nickel</keyword>
<dbReference type="PANTHER" id="PTHR31611">
    <property type="entry name" value="HIGH-AFFINITY NICKEL TRANSPORT PROTEIN NIC1"/>
    <property type="match status" value="1"/>
</dbReference>
<evidence type="ECO:0000256" key="2">
    <source>
        <dbReference type="ARBA" id="ARBA00010892"/>
    </source>
</evidence>
<evidence type="ECO:0000256" key="5">
    <source>
        <dbReference type="ARBA" id="ARBA00022692"/>
    </source>
</evidence>
<evidence type="ECO:0000256" key="1">
    <source>
        <dbReference type="ARBA" id="ARBA00004127"/>
    </source>
</evidence>
<dbReference type="GO" id="GO:0015099">
    <property type="term" value="F:nickel cation transmembrane transporter activity"/>
    <property type="evidence" value="ECO:0007669"/>
    <property type="project" value="UniProtKB-UniRule"/>
</dbReference>
<keyword evidence="7 8" id="KW-0472">Membrane</keyword>
<evidence type="ECO:0000256" key="7">
    <source>
        <dbReference type="ARBA" id="ARBA00023136"/>
    </source>
</evidence>
<feature type="transmembrane region" description="Helical" evidence="8">
    <location>
        <begin position="32"/>
        <end position="53"/>
    </location>
</feature>
<feature type="transmembrane region" description="Helical" evidence="8">
    <location>
        <begin position="197"/>
        <end position="216"/>
    </location>
</feature>
<keyword evidence="10" id="KW-1185">Reference proteome</keyword>
<keyword evidence="3 8" id="KW-0813">Transport</keyword>
<keyword evidence="5 8" id="KW-0812">Transmembrane</keyword>
<name>A0A2I7N8F9_9NEIS</name>
<comment type="subcellular location">
    <subcellularLocation>
        <location evidence="8">Cell membrane</location>
        <topology evidence="8">Multi-pass membrane protein</topology>
    </subcellularLocation>
    <subcellularLocation>
        <location evidence="1">Endomembrane system</location>
        <topology evidence="1">Multi-pass membrane protein</topology>
    </subcellularLocation>
</comment>
<reference evidence="10" key="1">
    <citation type="submission" date="2017-11" db="EMBL/GenBank/DDBJ databases">
        <authorList>
            <person name="Chan K.G."/>
            <person name="Lee L.S."/>
        </authorList>
    </citation>
    <scope>NUCLEOTIDE SEQUENCE [LARGE SCALE GENOMIC DNA]</scope>
    <source>
        <strain evidence="10">DSM 100970</strain>
    </source>
</reference>